<evidence type="ECO:0008006" key="7">
    <source>
        <dbReference type="Google" id="ProtNLM"/>
    </source>
</evidence>
<gene>
    <name evidence="5" type="ORF">ETB97_010071</name>
</gene>
<reference evidence="5 6" key="1">
    <citation type="submission" date="2019-04" db="EMBL/GenBank/DDBJ databases">
        <title>Aspergillus burnettii sp. nov., novel species from soil in southeast Queensland.</title>
        <authorList>
            <person name="Gilchrist C.L.M."/>
            <person name="Pitt J.I."/>
            <person name="Lange L."/>
            <person name="Lacey H.J."/>
            <person name="Vuong D."/>
            <person name="Midgley D.J."/>
            <person name="Greenfield P."/>
            <person name="Bradbury M."/>
            <person name="Lacey E."/>
            <person name="Busk P.K."/>
            <person name="Pilgaard B."/>
            <person name="Chooi Y.H."/>
            <person name="Piggott A.M."/>
        </authorList>
    </citation>
    <scope>NUCLEOTIDE SEQUENCE [LARGE SCALE GENOMIC DNA]</scope>
    <source>
        <strain evidence="5 6">FRR 5400</strain>
    </source>
</reference>
<organism evidence="5 6">
    <name type="scientific">Petromyces alliaceus</name>
    <name type="common">Aspergillus alliaceus</name>
    <dbReference type="NCBI Taxonomy" id="209559"/>
    <lineage>
        <taxon>Eukaryota</taxon>
        <taxon>Fungi</taxon>
        <taxon>Dikarya</taxon>
        <taxon>Ascomycota</taxon>
        <taxon>Pezizomycotina</taxon>
        <taxon>Eurotiomycetes</taxon>
        <taxon>Eurotiomycetidae</taxon>
        <taxon>Eurotiales</taxon>
        <taxon>Aspergillaceae</taxon>
        <taxon>Aspergillus</taxon>
        <taxon>Aspergillus subgen. Circumdati</taxon>
    </lineage>
</organism>
<accession>A0A8H6AAD9</accession>
<evidence type="ECO:0000256" key="1">
    <source>
        <dbReference type="SAM" id="SignalP"/>
    </source>
</evidence>
<sequence>MKLLFWLQMSSLATAVSLWSSNSASWDTTNEAFALRNGKLGVISFGEPGAEKLNLNHDELWEGGLFEIDATCDSTFARLRGITQTGPPRGMTYNTIARSSISGTCDSSTRRLTISSSSSSTLTIVIGEGTDFDATKRTEAASYTFKGEDPAEHVETITSAAISQPESRLRTAHIEDYSRLTGAFTLDLPDTQGSDGTELSKLITDCNANKTEGDPYPEKLLFDYGRHLFMSRTNGLPPILQGVWSPTKTAAWSGDYHANISLQMNLWGAEATGLGELTIPVFDYMEQNWMPRGAETAELLYGSQGWVTHNEMNIFGHTGMKTYQTSADYLINSPTTVPSSLIRLIHQVYENAIQGAGIGGETGSPLLKNIKTQLPRLDKGLHIGTWGEIKEWKLPDSYGYDKEGNEHRHLSHLVGWYPGWSLSSYFDGYTNATIQSAVNKFLTHLGVGITDSNAGWEKVWRSACWARLNHTERAHYELRLTIDQNTGQSGLSLYSGGDAPSGAFQMDANFGYLGTVLMPRSGDGVRTVILAPAIPAAWTEGSVKGLRLRGGGSVDFSWDHDGLVDKVSATGVPGR</sequence>
<keyword evidence="6" id="KW-1185">Reference proteome</keyword>
<comment type="caution">
    <text evidence="5">The sequence shown here is derived from an EMBL/GenBank/DDBJ whole genome shotgun (WGS) entry which is preliminary data.</text>
</comment>
<dbReference type="PANTHER" id="PTHR31084">
    <property type="entry name" value="ALPHA-L-FUCOSIDASE 2"/>
    <property type="match status" value="1"/>
</dbReference>
<protein>
    <recommendedName>
        <fullName evidence="7">Alpha-L-fucosidase</fullName>
    </recommendedName>
</protein>
<evidence type="ECO:0000313" key="6">
    <source>
        <dbReference type="Proteomes" id="UP000541154"/>
    </source>
</evidence>
<dbReference type="Pfam" id="PF22124">
    <property type="entry name" value="Glyco_hydro_95_cat"/>
    <property type="match status" value="2"/>
</dbReference>
<dbReference type="InterPro" id="IPR013780">
    <property type="entry name" value="Glyco_hydro_b"/>
</dbReference>
<feature type="signal peptide" evidence="1">
    <location>
        <begin position="1"/>
        <end position="15"/>
    </location>
</feature>
<dbReference type="Gene3D" id="1.50.10.10">
    <property type="match status" value="2"/>
</dbReference>
<dbReference type="Proteomes" id="UP000541154">
    <property type="component" value="Unassembled WGS sequence"/>
</dbReference>
<dbReference type="GO" id="GO:0004560">
    <property type="term" value="F:alpha-L-fucosidase activity"/>
    <property type="evidence" value="ECO:0007669"/>
    <property type="project" value="TreeGrafter"/>
</dbReference>
<feature type="domain" description="Glycosyl hydrolase family 95 N-terminal" evidence="2">
    <location>
        <begin position="18"/>
        <end position="67"/>
    </location>
</feature>
<dbReference type="Pfam" id="PF14498">
    <property type="entry name" value="Glyco_hyd_65N_2"/>
    <property type="match status" value="1"/>
</dbReference>
<dbReference type="InterPro" id="IPR027414">
    <property type="entry name" value="GH95_N_dom"/>
</dbReference>
<keyword evidence="1" id="KW-0732">Signal</keyword>
<name>A0A8H6AAD9_PETAA</name>
<dbReference type="InterPro" id="IPR012341">
    <property type="entry name" value="6hp_glycosidase-like_sf"/>
</dbReference>
<feature type="domain" description="Glycosyl hydrolase family 95 catalytic" evidence="4">
    <location>
        <begin position="167"/>
        <end position="326"/>
    </location>
</feature>
<evidence type="ECO:0000313" key="5">
    <source>
        <dbReference type="EMBL" id="KAF5863440.1"/>
    </source>
</evidence>
<feature type="chain" id="PRO_5034031366" description="Alpha-L-fucosidase" evidence="1">
    <location>
        <begin position="16"/>
        <end position="575"/>
    </location>
</feature>
<evidence type="ECO:0000259" key="4">
    <source>
        <dbReference type="Pfam" id="PF22124"/>
    </source>
</evidence>
<dbReference type="Gene3D" id="2.60.40.1180">
    <property type="entry name" value="Golgi alpha-mannosidase II"/>
    <property type="match status" value="1"/>
</dbReference>
<dbReference type="InterPro" id="IPR049053">
    <property type="entry name" value="AFCA-like_C"/>
</dbReference>
<dbReference type="Gene3D" id="2.70.98.50">
    <property type="entry name" value="putative glycoside hydrolase family protein from bacillus halodurans"/>
    <property type="match status" value="1"/>
</dbReference>
<dbReference type="InterPro" id="IPR054363">
    <property type="entry name" value="GH95_cat"/>
</dbReference>
<dbReference type="Pfam" id="PF21307">
    <property type="entry name" value="Glyco_hydro_95_C"/>
    <property type="match status" value="1"/>
</dbReference>
<feature type="domain" description="Alpha fucosidase A-like C-terminal" evidence="3">
    <location>
        <begin position="528"/>
        <end position="563"/>
    </location>
</feature>
<evidence type="ECO:0000259" key="3">
    <source>
        <dbReference type="Pfam" id="PF21307"/>
    </source>
</evidence>
<evidence type="ECO:0000259" key="2">
    <source>
        <dbReference type="Pfam" id="PF14498"/>
    </source>
</evidence>
<dbReference type="InterPro" id="IPR008928">
    <property type="entry name" value="6-hairpin_glycosidase_sf"/>
</dbReference>
<dbReference type="AlphaFoldDB" id="A0A8H6AAD9"/>
<proteinExistence type="predicted"/>
<dbReference type="EMBL" id="SPNV01000051">
    <property type="protein sequence ID" value="KAF5863440.1"/>
    <property type="molecule type" value="Genomic_DNA"/>
</dbReference>
<dbReference type="SUPFAM" id="SSF48208">
    <property type="entry name" value="Six-hairpin glycosidases"/>
    <property type="match status" value="1"/>
</dbReference>
<dbReference type="PANTHER" id="PTHR31084:SF3">
    <property type="entry name" value="ALPHA-FUCOSIDASE A"/>
    <property type="match status" value="1"/>
</dbReference>
<dbReference type="GO" id="GO:0005975">
    <property type="term" value="P:carbohydrate metabolic process"/>
    <property type="evidence" value="ECO:0007669"/>
    <property type="project" value="InterPro"/>
</dbReference>
<feature type="domain" description="Glycosyl hydrolase family 95 catalytic" evidence="4">
    <location>
        <begin position="342"/>
        <end position="516"/>
    </location>
</feature>